<reference evidence="2" key="1">
    <citation type="submission" date="2025-08" db="UniProtKB">
        <authorList>
            <consortium name="RefSeq"/>
        </authorList>
    </citation>
    <scope>IDENTIFICATION</scope>
    <source>
        <tissue evidence="2">Adult</tissue>
    </source>
</reference>
<organism evidence="1 2">
    <name type="scientific">Bactrocera dorsalis</name>
    <name type="common">Oriental fruit fly</name>
    <name type="synonym">Dacus dorsalis</name>
    <dbReference type="NCBI Taxonomy" id="27457"/>
    <lineage>
        <taxon>Eukaryota</taxon>
        <taxon>Metazoa</taxon>
        <taxon>Ecdysozoa</taxon>
        <taxon>Arthropoda</taxon>
        <taxon>Hexapoda</taxon>
        <taxon>Insecta</taxon>
        <taxon>Pterygota</taxon>
        <taxon>Neoptera</taxon>
        <taxon>Endopterygota</taxon>
        <taxon>Diptera</taxon>
        <taxon>Brachycera</taxon>
        <taxon>Muscomorpha</taxon>
        <taxon>Tephritoidea</taxon>
        <taxon>Tephritidae</taxon>
        <taxon>Bactrocera</taxon>
        <taxon>Bactrocera</taxon>
    </lineage>
</organism>
<dbReference type="PANTHER" id="PTHR47331:SF5">
    <property type="entry name" value="RIBONUCLEASE H"/>
    <property type="match status" value="1"/>
</dbReference>
<dbReference type="InterPro" id="IPR043502">
    <property type="entry name" value="DNA/RNA_pol_sf"/>
</dbReference>
<evidence type="ECO:0000313" key="1">
    <source>
        <dbReference type="Proteomes" id="UP001652620"/>
    </source>
</evidence>
<dbReference type="Proteomes" id="UP001652620">
    <property type="component" value="Chromosome 6"/>
</dbReference>
<dbReference type="CDD" id="cd00303">
    <property type="entry name" value="retropepsin_like"/>
    <property type="match status" value="1"/>
</dbReference>
<dbReference type="RefSeq" id="XP_049315629.1">
    <property type="nucleotide sequence ID" value="XM_049459672.1"/>
</dbReference>
<accession>A0ABM3K2C4</accession>
<dbReference type="SUPFAM" id="SSF56672">
    <property type="entry name" value="DNA/RNA polymerases"/>
    <property type="match status" value="1"/>
</dbReference>
<keyword evidence="1" id="KW-1185">Reference proteome</keyword>
<evidence type="ECO:0000313" key="2">
    <source>
        <dbReference type="RefSeq" id="XP_049315629.1"/>
    </source>
</evidence>
<dbReference type="GeneID" id="125779111"/>
<sequence>MANVLLADCKGYLKECRALCDIGSQVSFVCESLVTVLNLPRSPCELQIEGIDRSLSTRTKGVVRVSMQSHVDEKFQISFDAFIIDSITSMAPSTNIDIRTSHHLRDLCLADPEFGIPGPVELLIGADIWPALVLNDVVVGSHNEPCALHTRLGWVVLGPVASNESKSTLFSSLIDVSDDSTNDELLRKFWEVEEPPDNIKAEVDECEEIFASTVARHPNGQYIVQILFRSDAPPLGNSHSAALRQFLKLERTLANDYVLRAKYVEFMREYINLGHMKAIDAPPVDMGSRYYIPHHAVLTKFRVVFNASSKTTNGVSFNDTQISGPQLQDNLVDILHRFRRYSVALTADIKKMFRQVMMDSRHRKWQQILWREGPNELLRTYQLKTVTYGMASSPFNAIRSLRQCAYDNSKVIADVSRAAAARDSILHSFYVDDYLESVHTTELAINRARDVDAILQQGKFELDKWNSNCVQTLEGISGSKASASEINFSDSSTTVLGLHWNPISDTLFFKVKVCNFDTIPTKRIVLSDIARL</sequence>
<name>A0ABM3K2C4_BACDO</name>
<proteinExistence type="predicted"/>
<gene>
    <name evidence="2" type="primary">LOC125779111</name>
</gene>
<dbReference type="PANTHER" id="PTHR47331">
    <property type="entry name" value="PHD-TYPE DOMAIN-CONTAINING PROTEIN"/>
    <property type="match status" value="1"/>
</dbReference>
<protein>
    <submittedName>
        <fullName evidence="2">Uncharacterized protein LOC125779111</fullName>
    </submittedName>
</protein>